<organism evidence="1 2">
    <name type="scientific">Trapa natans</name>
    <name type="common">Water chestnut</name>
    <dbReference type="NCBI Taxonomy" id="22666"/>
    <lineage>
        <taxon>Eukaryota</taxon>
        <taxon>Viridiplantae</taxon>
        <taxon>Streptophyta</taxon>
        <taxon>Embryophyta</taxon>
        <taxon>Tracheophyta</taxon>
        <taxon>Spermatophyta</taxon>
        <taxon>Magnoliopsida</taxon>
        <taxon>eudicotyledons</taxon>
        <taxon>Gunneridae</taxon>
        <taxon>Pentapetalae</taxon>
        <taxon>rosids</taxon>
        <taxon>malvids</taxon>
        <taxon>Myrtales</taxon>
        <taxon>Lythraceae</taxon>
        <taxon>Trapa</taxon>
    </lineage>
</organism>
<name>A0AAN7QBW8_TRANT</name>
<accession>A0AAN7QBW8</accession>
<evidence type="ECO:0000313" key="2">
    <source>
        <dbReference type="Proteomes" id="UP001346149"/>
    </source>
</evidence>
<proteinExistence type="predicted"/>
<evidence type="ECO:0000313" key="1">
    <source>
        <dbReference type="EMBL" id="KAK4763217.1"/>
    </source>
</evidence>
<dbReference type="AlphaFoldDB" id="A0AAN7QBW8"/>
<dbReference type="Proteomes" id="UP001346149">
    <property type="component" value="Unassembled WGS sequence"/>
</dbReference>
<gene>
    <name evidence="1" type="ORF">SAY86_008985</name>
</gene>
<sequence length="153" mass="16719">MNEGGAGSYINESEAKEYKGQPTIRLQEACFPSFPGSNPGRLKRVLARDTPSSADQLPSSCCSDSDAFSLLGACAKTKGGLKKRRGSSFKEVFFLKEFLLFRMPLFGEVGELGMGFPPSREKQDPILRALRISVRHSSPTSHQQPLYCGSVVN</sequence>
<reference evidence="1 2" key="1">
    <citation type="journal article" date="2023" name="Hortic Res">
        <title>Pangenome of water caltrop reveals structural variations and asymmetric subgenome divergence after allopolyploidization.</title>
        <authorList>
            <person name="Zhang X."/>
            <person name="Chen Y."/>
            <person name="Wang L."/>
            <person name="Yuan Y."/>
            <person name="Fang M."/>
            <person name="Shi L."/>
            <person name="Lu R."/>
            <person name="Comes H.P."/>
            <person name="Ma Y."/>
            <person name="Chen Y."/>
            <person name="Huang G."/>
            <person name="Zhou Y."/>
            <person name="Zheng Z."/>
            <person name="Qiu Y."/>
        </authorList>
    </citation>
    <scope>NUCLEOTIDE SEQUENCE [LARGE SCALE GENOMIC DNA]</scope>
    <source>
        <strain evidence="1">F231</strain>
    </source>
</reference>
<keyword evidence="2" id="KW-1185">Reference proteome</keyword>
<comment type="caution">
    <text evidence="1">The sequence shown here is derived from an EMBL/GenBank/DDBJ whole genome shotgun (WGS) entry which is preliminary data.</text>
</comment>
<protein>
    <submittedName>
        <fullName evidence="1">Uncharacterized protein</fullName>
    </submittedName>
</protein>
<dbReference type="EMBL" id="JAXQNO010000024">
    <property type="protein sequence ID" value="KAK4763217.1"/>
    <property type="molecule type" value="Genomic_DNA"/>
</dbReference>